<comment type="similarity">
    <text evidence="6">Belongs to the glycosyl hydrolase 24 family.</text>
</comment>
<dbReference type="RefSeq" id="WP_232012869.1">
    <property type="nucleotide sequence ID" value="NZ_AP018933.1"/>
</dbReference>
<dbReference type="SUPFAM" id="SSF53955">
    <property type="entry name" value="Lysozyme-like"/>
    <property type="match status" value="1"/>
</dbReference>
<accession>A0A348HDV6</accession>
<evidence type="ECO:0000256" key="2">
    <source>
        <dbReference type="ARBA" id="ARBA00022529"/>
    </source>
</evidence>
<reference evidence="7 8" key="1">
    <citation type="submission" date="2018-09" db="EMBL/GenBank/DDBJ databases">
        <title>Zymobacter palmae IAM14233 (=T109) whole genome analysis.</title>
        <authorList>
            <person name="Yanase H."/>
        </authorList>
    </citation>
    <scope>NUCLEOTIDE SEQUENCE [LARGE SCALE GENOMIC DNA]</scope>
    <source>
        <strain evidence="7 8">IAM14233</strain>
    </source>
</reference>
<keyword evidence="5 6" id="KW-0326">Glycosidase</keyword>
<dbReference type="AlphaFoldDB" id="A0A348HDV6"/>
<evidence type="ECO:0000313" key="7">
    <source>
        <dbReference type="EMBL" id="BBG29808.1"/>
    </source>
</evidence>
<dbReference type="GO" id="GO:0009253">
    <property type="term" value="P:peptidoglycan catabolic process"/>
    <property type="evidence" value="ECO:0007669"/>
    <property type="project" value="InterPro"/>
</dbReference>
<keyword evidence="4 6" id="KW-0378">Hydrolase</keyword>
<dbReference type="Proteomes" id="UP000267342">
    <property type="component" value="Chromosome"/>
</dbReference>
<dbReference type="HAMAP" id="MF_04136">
    <property type="entry name" value="SAR_ENDOLYSIN"/>
    <property type="match status" value="1"/>
</dbReference>
<dbReference type="InterPro" id="IPR043688">
    <property type="entry name" value="SAR_endolysin-like"/>
</dbReference>
<evidence type="ECO:0000256" key="1">
    <source>
        <dbReference type="ARBA" id="ARBA00000632"/>
    </source>
</evidence>
<dbReference type="GO" id="GO:0042742">
    <property type="term" value="P:defense response to bacterium"/>
    <property type="evidence" value="ECO:0007669"/>
    <property type="project" value="UniProtKB-KW"/>
</dbReference>
<organism evidence="7 8">
    <name type="scientific">Zymobacter palmae</name>
    <dbReference type="NCBI Taxonomy" id="33074"/>
    <lineage>
        <taxon>Bacteria</taxon>
        <taxon>Pseudomonadati</taxon>
        <taxon>Pseudomonadota</taxon>
        <taxon>Gammaproteobacteria</taxon>
        <taxon>Oceanospirillales</taxon>
        <taxon>Halomonadaceae</taxon>
        <taxon>Zymobacter group</taxon>
        <taxon>Zymobacter</taxon>
    </lineage>
</organism>
<dbReference type="InterPro" id="IPR034690">
    <property type="entry name" value="Endolysin_T4_type"/>
</dbReference>
<dbReference type="Gene3D" id="1.10.530.40">
    <property type="match status" value="1"/>
</dbReference>
<comment type="catalytic activity">
    <reaction evidence="1 6">
        <text>Hydrolysis of (1-&gt;4)-beta-linkages between N-acetylmuramic acid and N-acetyl-D-glucosamine residues in a peptidoglycan and between N-acetyl-D-glucosamine residues in chitodextrins.</text>
        <dbReference type="EC" id="3.2.1.17"/>
    </reaction>
</comment>
<sequence length="168" mass="18647">MMSESPRLLTGLALAMGLAIVMPYEGLSYRTYLDPIGIPTICYGHTGSDVQSGQEHSAEECEALLKQDLGEALDVVDQSVKVAQPITRRAALASFVYNVGERNFRRSTLLERLNEGNVQAACDEMTRWVYAGHGEHQRALQGLVRRRAMERRLCLYGIDPPTPEESPP</sequence>
<evidence type="ECO:0000313" key="8">
    <source>
        <dbReference type="Proteomes" id="UP000267342"/>
    </source>
</evidence>
<dbReference type="EMBL" id="AP018933">
    <property type="protein sequence ID" value="BBG29808.1"/>
    <property type="molecule type" value="Genomic_DNA"/>
</dbReference>
<dbReference type="PANTHER" id="PTHR38107">
    <property type="match status" value="1"/>
</dbReference>
<protein>
    <recommendedName>
        <fullName evidence="6">Lysozyme</fullName>
        <ecNumber evidence="6">3.2.1.17</ecNumber>
    </recommendedName>
</protein>
<dbReference type="InterPro" id="IPR023347">
    <property type="entry name" value="Lysozyme_dom_sf"/>
</dbReference>
<dbReference type="InterPro" id="IPR002196">
    <property type="entry name" value="Glyco_hydro_24"/>
</dbReference>
<keyword evidence="3 6" id="KW-0081">Bacteriolytic enzyme</keyword>
<dbReference type="CDD" id="cd16900">
    <property type="entry name" value="endolysin_R21-like"/>
    <property type="match status" value="1"/>
</dbReference>
<dbReference type="EC" id="3.2.1.17" evidence="6"/>
<dbReference type="InterPro" id="IPR023346">
    <property type="entry name" value="Lysozyme-like_dom_sf"/>
</dbReference>
<evidence type="ECO:0000256" key="4">
    <source>
        <dbReference type="ARBA" id="ARBA00022801"/>
    </source>
</evidence>
<evidence type="ECO:0000256" key="3">
    <source>
        <dbReference type="ARBA" id="ARBA00022638"/>
    </source>
</evidence>
<dbReference type="Pfam" id="PF00959">
    <property type="entry name" value="Phage_lysozyme"/>
    <property type="match status" value="1"/>
</dbReference>
<evidence type="ECO:0000256" key="5">
    <source>
        <dbReference type="ARBA" id="ARBA00023295"/>
    </source>
</evidence>
<dbReference type="GO" id="GO:0031640">
    <property type="term" value="P:killing of cells of another organism"/>
    <property type="evidence" value="ECO:0007669"/>
    <property type="project" value="UniProtKB-KW"/>
</dbReference>
<dbReference type="GO" id="GO:0003796">
    <property type="term" value="F:lysozyme activity"/>
    <property type="evidence" value="ECO:0007669"/>
    <property type="project" value="UniProtKB-EC"/>
</dbReference>
<evidence type="ECO:0000256" key="6">
    <source>
        <dbReference type="RuleBase" id="RU003788"/>
    </source>
</evidence>
<dbReference type="HAMAP" id="MF_04110">
    <property type="entry name" value="ENDOLYSIN_T4"/>
    <property type="match status" value="1"/>
</dbReference>
<gene>
    <name evidence="7" type="ORF">ZBT109_1041</name>
</gene>
<proteinExistence type="inferred from homology"/>
<keyword evidence="2 6" id="KW-0929">Antimicrobial</keyword>
<dbReference type="PANTHER" id="PTHR38107:SF3">
    <property type="entry name" value="LYSOZYME RRRD-RELATED"/>
    <property type="match status" value="1"/>
</dbReference>
<dbReference type="STRING" id="1123510.GCA_000620025_01075"/>
<dbReference type="KEGG" id="zpl:ZBT109_1041"/>
<dbReference type="InterPro" id="IPR051018">
    <property type="entry name" value="Bacteriophage_GH24"/>
</dbReference>
<name>A0A348HDV6_9GAMM</name>
<dbReference type="GO" id="GO:0016998">
    <property type="term" value="P:cell wall macromolecule catabolic process"/>
    <property type="evidence" value="ECO:0007669"/>
    <property type="project" value="InterPro"/>
</dbReference>
<keyword evidence="8" id="KW-1185">Reference proteome</keyword>